<dbReference type="AlphaFoldDB" id="A0A067L4Y5"/>
<dbReference type="EMBL" id="KK914308">
    <property type="protein sequence ID" value="KDP42258.1"/>
    <property type="molecule type" value="Genomic_DNA"/>
</dbReference>
<evidence type="ECO:0000256" key="1">
    <source>
        <dbReference type="SAM" id="MobiDB-lite"/>
    </source>
</evidence>
<evidence type="ECO:0000313" key="2">
    <source>
        <dbReference type="EMBL" id="KDP42258.1"/>
    </source>
</evidence>
<keyword evidence="3" id="KW-1185">Reference proteome</keyword>
<sequence>MALLWIQLLLRVLPEPSLRPGLEIITWLGPYLILPVFILLQSTEPGSLLLFGRLRGQGGAAIGGREGRAQVCTDDAGGTDEEIVMAPRTGEVREGLAPKDDSEDVAPRRRRDA</sequence>
<proteinExistence type="predicted"/>
<feature type="compositionally biased region" description="Basic and acidic residues" evidence="1">
    <location>
        <begin position="90"/>
        <end position="113"/>
    </location>
</feature>
<gene>
    <name evidence="2" type="ORF">JCGZ_01582</name>
</gene>
<evidence type="ECO:0000313" key="3">
    <source>
        <dbReference type="Proteomes" id="UP000027138"/>
    </source>
</evidence>
<reference evidence="2 3" key="1">
    <citation type="journal article" date="2014" name="PLoS ONE">
        <title>Global Analysis of Gene Expression Profiles in Physic Nut (Jatropha curcas L.) Seedlings Exposed to Salt Stress.</title>
        <authorList>
            <person name="Zhang L."/>
            <person name="Zhang C."/>
            <person name="Wu P."/>
            <person name="Chen Y."/>
            <person name="Li M."/>
            <person name="Jiang H."/>
            <person name="Wu G."/>
        </authorList>
    </citation>
    <scope>NUCLEOTIDE SEQUENCE [LARGE SCALE GENOMIC DNA]</scope>
    <source>
        <strain evidence="3">cv. GZQX0401</strain>
        <tissue evidence="2">Young leaves</tissue>
    </source>
</reference>
<feature type="region of interest" description="Disordered" evidence="1">
    <location>
        <begin position="89"/>
        <end position="113"/>
    </location>
</feature>
<dbReference type="Proteomes" id="UP000027138">
    <property type="component" value="Unassembled WGS sequence"/>
</dbReference>
<name>A0A067L4Y5_JATCU</name>
<protein>
    <submittedName>
        <fullName evidence="2">Uncharacterized protein</fullName>
    </submittedName>
</protein>
<accession>A0A067L4Y5</accession>
<organism evidence="2 3">
    <name type="scientific">Jatropha curcas</name>
    <name type="common">Barbados nut</name>
    <dbReference type="NCBI Taxonomy" id="180498"/>
    <lineage>
        <taxon>Eukaryota</taxon>
        <taxon>Viridiplantae</taxon>
        <taxon>Streptophyta</taxon>
        <taxon>Embryophyta</taxon>
        <taxon>Tracheophyta</taxon>
        <taxon>Spermatophyta</taxon>
        <taxon>Magnoliopsida</taxon>
        <taxon>eudicotyledons</taxon>
        <taxon>Gunneridae</taxon>
        <taxon>Pentapetalae</taxon>
        <taxon>rosids</taxon>
        <taxon>fabids</taxon>
        <taxon>Malpighiales</taxon>
        <taxon>Euphorbiaceae</taxon>
        <taxon>Crotonoideae</taxon>
        <taxon>Jatropheae</taxon>
        <taxon>Jatropha</taxon>
    </lineage>
</organism>